<keyword evidence="3" id="KW-1185">Reference proteome</keyword>
<evidence type="ECO:0000313" key="2">
    <source>
        <dbReference type="EMBL" id="GMM52346.1"/>
    </source>
</evidence>
<name>A0AAV5RNT8_STABA</name>
<organism evidence="2 3">
    <name type="scientific">Starmerella bacillaris</name>
    <name type="common">Yeast</name>
    <name type="synonym">Candida zemplinina</name>
    <dbReference type="NCBI Taxonomy" id="1247836"/>
    <lineage>
        <taxon>Eukaryota</taxon>
        <taxon>Fungi</taxon>
        <taxon>Dikarya</taxon>
        <taxon>Ascomycota</taxon>
        <taxon>Saccharomycotina</taxon>
        <taxon>Dipodascomycetes</taxon>
        <taxon>Dipodascales</taxon>
        <taxon>Trichomonascaceae</taxon>
        <taxon>Starmerella</taxon>
    </lineage>
</organism>
<protein>
    <recommendedName>
        <fullName evidence="4">Dynactin subunit 4</fullName>
    </recommendedName>
</protein>
<reference evidence="2 3" key="1">
    <citation type="journal article" date="2023" name="Elife">
        <title>Identification of key yeast species and microbe-microbe interactions impacting larval growth of Drosophila in the wild.</title>
        <authorList>
            <person name="Mure A."/>
            <person name="Sugiura Y."/>
            <person name="Maeda R."/>
            <person name="Honda K."/>
            <person name="Sakurai N."/>
            <person name="Takahashi Y."/>
            <person name="Watada M."/>
            <person name="Katoh T."/>
            <person name="Gotoh A."/>
            <person name="Gotoh Y."/>
            <person name="Taniguchi I."/>
            <person name="Nakamura K."/>
            <person name="Hayashi T."/>
            <person name="Katayama T."/>
            <person name="Uemura T."/>
            <person name="Hattori Y."/>
        </authorList>
    </citation>
    <scope>NUCLEOTIDE SEQUENCE [LARGE SCALE GENOMIC DNA]</scope>
    <source>
        <strain evidence="2 3">SB-73</strain>
    </source>
</reference>
<dbReference type="AlphaFoldDB" id="A0AAV5RNT8"/>
<gene>
    <name evidence="2" type="ORF">DASB73_033090</name>
</gene>
<evidence type="ECO:0000256" key="1">
    <source>
        <dbReference type="SAM" id="MobiDB-lite"/>
    </source>
</evidence>
<feature type="region of interest" description="Disordered" evidence="1">
    <location>
        <begin position="163"/>
        <end position="192"/>
    </location>
</feature>
<accession>A0AAV5RNT8</accession>
<proteinExistence type="predicted"/>
<dbReference type="EMBL" id="BTGC01000008">
    <property type="protein sequence ID" value="GMM52346.1"/>
    <property type="molecule type" value="Genomic_DNA"/>
</dbReference>
<evidence type="ECO:0008006" key="4">
    <source>
        <dbReference type="Google" id="ProtNLM"/>
    </source>
</evidence>
<feature type="compositionally biased region" description="Low complexity" evidence="1">
    <location>
        <begin position="166"/>
        <end position="181"/>
    </location>
</feature>
<dbReference type="Proteomes" id="UP001362899">
    <property type="component" value="Unassembled WGS sequence"/>
</dbReference>
<sequence>MSAEFFCPCREPAELNSSSIPTLIGEKWCSFNLLELLFCTSCQAVRCPFCTIEEPIAWYCDLCSIELNATQASDSSNKCPYCVQCSCGSCSFKTLDPSTIQCRGCRSQYPIYSESRAESVKIMFDAKLQKLVAPLTDFGSDESRESNSVDIIEFVESLELDDSENLNDSTNSKNSKSLKSSNDSDDSNDSNDSSNTFHLNLVQLRAKWKKKCRYCDTVLLKHFPKRLLDYETRHEASEMLPNVEAHLVDGVPKLVFFNNSKKDMQVRLACTNEQVTVSSNFNCPARSSLSTFPAPLFMVNRETVASRKAFMNGESKLKHGSGWAVVDVEFEESGKFNEPLVFFMAVKIKAQQTKTNENTEFTKEPKSKANNSIKNYKSLVNEHNASGDSRENGHLGSWFTQMMRLSPKDTERKFTVKQISQTRKEALKNIQQDRRYEVLYKARDNADANSTMRKRDEQLQQEIQADYDYEAMLAAAEGELN</sequence>
<evidence type="ECO:0000313" key="3">
    <source>
        <dbReference type="Proteomes" id="UP001362899"/>
    </source>
</evidence>
<comment type="caution">
    <text evidence="2">The sequence shown here is derived from an EMBL/GenBank/DDBJ whole genome shotgun (WGS) entry which is preliminary data.</text>
</comment>